<dbReference type="PANTHER" id="PTHR30222">
    <property type="entry name" value="SPERMIDINE/PUTRESCINE-BINDING PERIPLASMIC PROTEIN"/>
    <property type="match status" value="1"/>
</dbReference>
<keyword evidence="3 5" id="KW-0732">Signal</keyword>
<evidence type="ECO:0000256" key="5">
    <source>
        <dbReference type="SAM" id="SignalP"/>
    </source>
</evidence>
<dbReference type="GO" id="GO:0042597">
    <property type="term" value="C:periplasmic space"/>
    <property type="evidence" value="ECO:0007669"/>
    <property type="project" value="UniProtKB-SubCell"/>
</dbReference>
<dbReference type="AlphaFoldDB" id="A0A2I7N659"/>
<evidence type="ECO:0000313" key="6">
    <source>
        <dbReference type="EMBL" id="AUR51939.1"/>
    </source>
</evidence>
<dbReference type="InterPro" id="IPR001188">
    <property type="entry name" value="Sperm_putr-bd"/>
</dbReference>
<dbReference type="RefSeq" id="WP_102951235.1">
    <property type="nucleotide sequence ID" value="NZ_CP024847.1"/>
</dbReference>
<name>A0A2I7N659_9NEIS</name>
<dbReference type="GO" id="GO:0019808">
    <property type="term" value="F:polyamine binding"/>
    <property type="evidence" value="ECO:0007669"/>
    <property type="project" value="InterPro"/>
</dbReference>
<dbReference type="InterPro" id="IPR006059">
    <property type="entry name" value="SBP"/>
</dbReference>
<dbReference type="GO" id="GO:0015846">
    <property type="term" value="P:polyamine transport"/>
    <property type="evidence" value="ECO:0007669"/>
    <property type="project" value="InterPro"/>
</dbReference>
<keyword evidence="2" id="KW-0813">Transport</keyword>
<keyword evidence="4" id="KW-0574">Periplasm</keyword>
<feature type="chain" id="PRO_5014424965" evidence="5">
    <location>
        <begin position="22"/>
        <end position="356"/>
    </location>
</feature>
<dbReference type="Proteomes" id="UP000236655">
    <property type="component" value="Chromosome"/>
</dbReference>
<keyword evidence="7" id="KW-1185">Reference proteome</keyword>
<evidence type="ECO:0000313" key="7">
    <source>
        <dbReference type="Proteomes" id="UP000236655"/>
    </source>
</evidence>
<dbReference type="KEGG" id="nba:CUN60_06390"/>
<evidence type="ECO:0000256" key="1">
    <source>
        <dbReference type="ARBA" id="ARBA00004418"/>
    </source>
</evidence>
<organism evidence="6 7">
    <name type="scientific">Aquella oligotrophica</name>
    <dbReference type="NCBI Taxonomy" id="2067065"/>
    <lineage>
        <taxon>Bacteria</taxon>
        <taxon>Pseudomonadati</taxon>
        <taxon>Pseudomonadota</taxon>
        <taxon>Betaproteobacteria</taxon>
        <taxon>Neisseriales</taxon>
        <taxon>Neisseriaceae</taxon>
        <taxon>Aquella</taxon>
    </lineage>
</organism>
<dbReference type="Pfam" id="PF13416">
    <property type="entry name" value="SBP_bac_8"/>
    <property type="match status" value="1"/>
</dbReference>
<dbReference type="OrthoDB" id="9769319at2"/>
<gene>
    <name evidence="6" type="ORF">CUN60_06390</name>
</gene>
<dbReference type="CDD" id="cd13590">
    <property type="entry name" value="PBP2_PotD_PotF_like"/>
    <property type="match status" value="1"/>
</dbReference>
<evidence type="ECO:0000256" key="2">
    <source>
        <dbReference type="ARBA" id="ARBA00022448"/>
    </source>
</evidence>
<evidence type="ECO:0000256" key="3">
    <source>
        <dbReference type="ARBA" id="ARBA00022729"/>
    </source>
</evidence>
<feature type="signal peptide" evidence="5">
    <location>
        <begin position="1"/>
        <end position="21"/>
    </location>
</feature>
<protein>
    <submittedName>
        <fullName evidence="6">Spermidine/putrescine ABC transporter substrate-binding protein</fullName>
    </submittedName>
</protein>
<proteinExistence type="predicted"/>
<dbReference type="Gene3D" id="3.40.190.10">
    <property type="entry name" value="Periplasmic binding protein-like II"/>
    <property type="match status" value="2"/>
</dbReference>
<dbReference type="PANTHER" id="PTHR30222:SF17">
    <property type="entry name" value="SPERMIDINE_PUTRESCINE-BINDING PERIPLASMIC PROTEIN"/>
    <property type="match status" value="1"/>
</dbReference>
<dbReference type="EMBL" id="CP024847">
    <property type="protein sequence ID" value="AUR51939.1"/>
    <property type="molecule type" value="Genomic_DNA"/>
</dbReference>
<dbReference type="SUPFAM" id="SSF53850">
    <property type="entry name" value="Periplasmic binding protein-like II"/>
    <property type="match status" value="1"/>
</dbReference>
<dbReference type="PRINTS" id="PR00909">
    <property type="entry name" value="SPERMDNBNDNG"/>
</dbReference>
<reference evidence="7" key="1">
    <citation type="submission" date="2017-11" db="EMBL/GenBank/DDBJ databases">
        <authorList>
            <person name="Chan K.G."/>
            <person name="Lee L.S."/>
        </authorList>
    </citation>
    <scope>NUCLEOTIDE SEQUENCE [LARGE SCALE GENOMIC DNA]</scope>
    <source>
        <strain evidence="7">DSM 100970</strain>
    </source>
</reference>
<sequence length="356" mass="40436">MKSWCGIIYLLLMSSYNSAFAENVINLYTTSNYIADSTVSNFEKRCKCKLFLNYFSDPQEMSAKLVAGASGYDVIIGTGYALQDINNAGKLAQLDLNKIHNLANIESKFMHQPFDPKNSFSIPYAYTPVFLAYNKTVLDKLGIVPDSWAVIFDEKYLKQLRGKVTVFDSQRNVFAAALLYLGKDPNSTNLKDLESARKLIERASHYWARYDSTIYYRSLLDGEIWVAMSYSNDLYNTLQDTKKIKLNYTFAGMLQKEGNMVELDNVVITANTKNIDLDYLFIDTVLEAKSAIALSNETGASVPNWQALASLPSDIVSNTWIYPQQNNLIFGFTAYPPKIRVMANEMWTELKMECHY</sequence>
<accession>A0A2I7N659</accession>
<evidence type="ECO:0000256" key="4">
    <source>
        <dbReference type="ARBA" id="ARBA00022764"/>
    </source>
</evidence>
<comment type="subcellular location">
    <subcellularLocation>
        <location evidence="1">Periplasm</location>
    </subcellularLocation>
</comment>